<reference evidence="1 2" key="1">
    <citation type="submission" date="2020-11" db="EMBL/GenBank/DDBJ databases">
        <title>Streptomyces spirodelae sp. nov., isolated from duckweed.</title>
        <authorList>
            <person name="Saimee Y."/>
            <person name="Duangmal K."/>
        </authorList>
    </citation>
    <scope>NUCLEOTIDE SEQUENCE [LARGE SCALE GENOMIC DNA]</scope>
    <source>
        <strain evidence="1 2">S16-07</strain>
    </source>
</reference>
<dbReference type="EMBL" id="JADKMA010000020">
    <property type="protein sequence ID" value="MBO8191318.1"/>
    <property type="molecule type" value="Genomic_DNA"/>
</dbReference>
<proteinExistence type="predicted"/>
<evidence type="ECO:0000313" key="2">
    <source>
        <dbReference type="Proteomes" id="UP001519064"/>
    </source>
</evidence>
<accession>A0ABS3X7G7</accession>
<dbReference type="Proteomes" id="UP001519064">
    <property type="component" value="Unassembled WGS sequence"/>
</dbReference>
<protein>
    <submittedName>
        <fullName evidence="1">Transcriptional regulator</fullName>
    </submittedName>
</protein>
<sequence length="256" mass="27269">MLHRLAAERATGAFTRAGGTLFLVDGQIVHAESPAATGLEVLLTRGSVLSQARWDAALSRWGREGSVAHNLVARGHVPLGLLELCQRTALYDAAFFVLAPSGRLGRFRREVRDWLGAGVGVAPAAVESETARRLALLDRIWPDARIDVLPPASAVGAGRPPTVTDRQLRILQLADGTRTATDIARELGRPAFHTLVELRRLAAGGLVVPAGSGRMEEHVAEAVREGEQSAAVPPADGFAKPDVALLRRLMDALEAL</sequence>
<gene>
    <name evidence="1" type="ORF">ITI46_06370</name>
</gene>
<organism evidence="1 2">
    <name type="scientific">Streptomyces oryzae</name>
    <dbReference type="NCBI Taxonomy" id="1434886"/>
    <lineage>
        <taxon>Bacteria</taxon>
        <taxon>Bacillati</taxon>
        <taxon>Actinomycetota</taxon>
        <taxon>Actinomycetes</taxon>
        <taxon>Kitasatosporales</taxon>
        <taxon>Streptomycetaceae</taxon>
        <taxon>Streptomyces</taxon>
    </lineage>
</organism>
<comment type="caution">
    <text evidence="1">The sequence shown here is derived from an EMBL/GenBank/DDBJ whole genome shotgun (WGS) entry which is preliminary data.</text>
</comment>
<keyword evidence="2" id="KW-1185">Reference proteome</keyword>
<evidence type="ECO:0000313" key="1">
    <source>
        <dbReference type="EMBL" id="MBO8191318.1"/>
    </source>
</evidence>
<name>A0ABS3X7G7_9ACTN</name>
<dbReference type="RefSeq" id="WP_209238412.1">
    <property type="nucleotide sequence ID" value="NZ_JADKMA010000020.1"/>
</dbReference>